<accession>A0AAV4XDS9</accession>
<name>A0AAV4XDS9_CAEEX</name>
<dbReference type="Pfam" id="PF00650">
    <property type="entry name" value="CRAL_TRIO"/>
    <property type="match status" value="1"/>
</dbReference>
<evidence type="ECO:0000313" key="3">
    <source>
        <dbReference type="Proteomes" id="UP001054945"/>
    </source>
</evidence>
<dbReference type="GO" id="GO:0016020">
    <property type="term" value="C:membrane"/>
    <property type="evidence" value="ECO:0007669"/>
    <property type="project" value="TreeGrafter"/>
</dbReference>
<evidence type="ECO:0000259" key="1">
    <source>
        <dbReference type="PROSITE" id="PS50191"/>
    </source>
</evidence>
<dbReference type="PRINTS" id="PR00180">
    <property type="entry name" value="CRETINALDHBP"/>
</dbReference>
<dbReference type="PANTHER" id="PTHR10174:SF208">
    <property type="entry name" value="CRAL-TRIO DOMAIN-CONTAINING PROTEIN DDB_G0278031"/>
    <property type="match status" value="1"/>
</dbReference>
<dbReference type="InterPro" id="IPR001251">
    <property type="entry name" value="CRAL-TRIO_dom"/>
</dbReference>
<dbReference type="SUPFAM" id="SSF46938">
    <property type="entry name" value="CRAL/TRIO N-terminal domain"/>
    <property type="match status" value="1"/>
</dbReference>
<dbReference type="AlphaFoldDB" id="A0AAV4XDS9"/>
<dbReference type="Gene3D" id="3.40.525.10">
    <property type="entry name" value="CRAL-TRIO lipid binding domain"/>
    <property type="match status" value="1"/>
</dbReference>
<gene>
    <name evidence="2" type="primary">TTPAL_5</name>
    <name evidence="2" type="ORF">CEXT_682901</name>
</gene>
<proteinExistence type="predicted"/>
<dbReference type="InterPro" id="IPR036865">
    <property type="entry name" value="CRAL-TRIO_dom_sf"/>
</dbReference>
<dbReference type="PANTHER" id="PTHR10174">
    <property type="entry name" value="ALPHA-TOCOPHEROL TRANSFER PROTEIN-RELATED"/>
    <property type="match status" value="1"/>
</dbReference>
<dbReference type="CDD" id="cd00170">
    <property type="entry name" value="SEC14"/>
    <property type="match status" value="1"/>
</dbReference>
<dbReference type="Gene3D" id="1.20.5.1200">
    <property type="entry name" value="Alpha-tocopherol transfer"/>
    <property type="match status" value="1"/>
</dbReference>
<protein>
    <submittedName>
        <fullName evidence="2">Alpha-tocopherol transfer protein-like</fullName>
    </submittedName>
</protein>
<keyword evidence="3" id="KW-1185">Reference proteome</keyword>
<feature type="domain" description="CRAL-TRIO" evidence="1">
    <location>
        <begin position="51"/>
        <end position="211"/>
    </location>
</feature>
<dbReference type="PROSITE" id="PS50191">
    <property type="entry name" value="CRAL_TRIO"/>
    <property type="match status" value="1"/>
</dbReference>
<dbReference type="EMBL" id="BPLR01017500">
    <property type="protein sequence ID" value="GIY92116.1"/>
    <property type="molecule type" value="Genomic_DNA"/>
</dbReference>
<comment type="caution">
    <text evidence="2">The sequence shown here is derived from an EMBL/GenBank/DDBJ whole genome shotgun (WGS) entry which is preliminary data.</text>
</comment>
<dbReference type="Proteomes" id="UP001054945">
    <property type="component" value="Unassembled WGS sequence"/>
</dbReference>
<dbReference type="SMART" id="SM00516">
    <property type="entry name" value="SEC14"/>
    <property type="match status" value="1"/>
</dbReference>
<dbReference type="InterPro" id="IPR036273">
    <property type="entry name" value="CRAL/TRIO_N_dom_sf"/>
</dbReference>
<organism evidence="2 3">
    <name type="scientific">Caerostris extrusa</name>
    <name type="common">Bark spider</name>
    <name type="synonym">Caerostris bankana</name>
    <dbReference type="NCBI Taxonomy" id="172846"/>
    <lineage>
        <taxon>Eukaryota</taxon>
        <taxon>Metazoa</taxon>
        <taxon>Ecdysozoa</taxon>
        <taxon>Arthropoda</taxon>
        <taxon>Chelicerata</taxon>
        <taxon>Arachnida</taxon>
        <taxon>Araneae</taxon>
        <taxon>Araneomorphae</taxon>
        <taxon>Entelegynae</taxon>
        <taxon>Araneoidea</taxon>
        <taxon>Araneidae</taxon>
        <taxon>Caerostris</taxon>
    </lineage>
</organism>
<dbReference type="GO" id="GO:1902936">
    <property type="term" value="F:phosphatidylinositol bisphosphate binding"/>
    <property type="evidence" value="ECO:0007669"/>
    <property type="project" value="TreeGrafter"/>
</dbReference>
<evidence type="ECO:0000313" key="2">
    <source>
        <dbReference type="EMBL" id="GIY92116.1"/>
    </source>
</evidence>
<reference evidence="2 3" key="1">
    <citation type="submission" date="2021-06" db="EMBL/GenBank/DDBJ databases">
        <title>Caerostris extrusa draft genome.</title>
        <authorList>
            <person name="Kono N."/>
            <person name="Arakawa K."/>
        </authorList>
    </citation>
    <scope>NUCLEOTIDE SEQUENCE [LARGE SCALE GENOMIC DNA]</scope>
</reference>
<dbReference type="SUPFAM" id="SSF52087">
    <property type="entry name" value="CRAL/TRIO domain"/>
    <property type="match status" value="1"/>
</dbReference>
<sequence length="235" mass="27389">MDGYGELSACLYLYLRRNKYDVKKSFKHIQNLISLRKKQANIFESIPDEYFSTKISTHYIAVLPKRCAEGCTIIVSKLGLWNTDELSFEDFKRIIVFTFLQLFRDPMNQINGFKFIHDFSGTSIHHLKYCTPQALHLLYHSSLYCIPGRYKEIHLLYDSIALKAVWAVARLMVSEKIKQRIFIHSSPEELHDYFPRSALPAEYGGEIENIYSEDFARKANKANTEYTLAGQANFY</sequence>